<evidence type="ECO:0000313" key="3">
    <source>
        <dbReference type="EMBL" id="ABM92984.1"/>
    </source>
</evidence>
<organism evidence="3 4">
    <name type="scientific">Methylibium petroleiphilum (strain ATCC BAA-1232 / LMG 22953 / PM1)</name>
    <dbReference type="NCBI Taxonomy" id="420662"/>
    <lineage>
        <taxon>Bacteria</taxon>
        <taxon>Pseudomonadati</taxon>
        <taxon>Pseudomonadota</taxon>
        <taxon>Betaproteobacteria</taxon>
        <taxon>Burkholderiales</taxon>
        <taxon>Sphaerotilaceae</taxon>
        <taxon>Methylibium</taxon>
    </lineage>
</organism>
<dbReference type="AlphaFoldDB" id="A2SBP5"/>
<dbReference type="EMBL" id="CP000555">
    <property type="protein sequence ID" value="ABM92984.1"/>
    <property type="molecule type" value="Genomic_DNA"/>
</dbReference>
<accession>A2SBP5</accession>
<dbReference type="Proteomes" id="UP000000366">
    <property type="component" value="Chromosome"/>
</dbReference>
<dbReference type="SUPFAM" id="SSF54909">
    <property type="entry name" value="Dimeric alpha+beta barrel"/>
    <property type="match status" value="1"/>
</dbReference>
<keyword evidence="4" id="KW-1185">Reference proteome</keyword>
<evidence type="ECO:0000256" key="1">
    <source>
        <dbReference type="ARBA" id="ARBA00007689"/>
    </source>
</evidence>
<protein>
    <recommendedName>
        <fullName evidence="2">YCII-related domain-containing protein</fullName>
    </recommendedName>
</protein>
<evidence type="ECO:0000259" key="2">
    <source>
        <dbReference type="Pfam" id="PF03795"/>
    </source>
</evidence>
<dbReference type="eggNOG" id="COG3795">
    <property type="taxonomic scope" value="Bacteria"/>
</dbReference>
<dbReference type="InterPro" id="IPR011008">
    <property type="entry name" value="Dimeric_a/b-barrel"/>
</dbReference>
<dbReference type="Pfam" id="PF03795">
    <property type="entry name" value="YCII"/>
    <property type="match status" value="1"/>
</dbReference>
<dbReference type="HOGENOM" id="CLU_130902_2_2_4"/>
<gene>
    <name evidence="3" type="ordered locus">Mpe_A0022</name>
</gene>
<dbReference type="RefSeq" id="WP_011827623.1">
    <property type="nucleotide sequence ID" value="NC_008825.1"/>
</dbReference>
<dbReference type="STRING" id="420662.Mpe_A0022"/>
<dbReference type="PANTHER" id="PTHR35174:SF3">
    <property type="entry name" value="BLL7171 PROTEIN"/>
    <property type="match status" value="1"/>
</dbReference>
<feature type="domain" description="YCII-related" evidence="2">
    <location>
        <begin position="1"/>
        <end position="112"/>
    </location>
</feature>
<dbReference type="KEGG" id="mpt:Mpe_A0022"/>
<dbReference type="PANTHER" id="PTHR35174">
    <property type="entry name" value="BLL7171 PROTEIN-RELATED"/>
    <property type="match status" value="1"/>
</dbReference>
<reference evidence="3 4" key="1">
    <citation type="journal article" date="2007" name="J. Bacteriol.">
        <title>Whole-genome analysis of the methyl tert-butyl ether-degrading beta-proteobacterium Methylibium petroleiphilum PM1.</title>
        <authorList>
            <person name="Kane S.R."/>
            <person name="Chakicherla A.Y."/>
            <person name="Chain P.S.G."/>
            <person name="Schmidt R."/>
            <person name="Shin M.W."/>
            <person name="Legler T.C."/>
            <person name="Scow K.M."/>
            <person name="Larimer F.W."/>
            <person name="Lucas S.M."/>
            <person name="Richardson P.M."/>
            <person name="Hristova K.R."/>
        </authorList>
    </citation>
    <scope>NUCLEOTIDE SEQUENCE [LARGE SCALE GENOMIC DNA]</scope>
    <source>
        <strain evidence="4">ATCC BAA-1232 / LMG 22953 / PM1</strain>
    </source>
</reference>
<proteinExistence type="inferred from homology"/>
<comment type="similarity">
    <text evidence="1">Belongs to the YciI family.</text>
</comment>
<name>A2SBP5_METPP</name>
<sequence length="120" mass="13019">MSYMLLIVEPTGQRRERGVEAGKEAYERMLQFGAGLQARGVLEGSNSLASTREAVRLQVRDGRPQLIDGPFAEAKEMVGGYFLLNVATRDEALAIAAACPAAEWCTVEVRQVGPCFESAI</sequence>
<evidence type="ECO:0000313" key="4">
    <source>
        <dbReference type="Proteomes" id="UP000000366"/>
    </source>
</evidence>
<dbReference type="InterPro" id="IPR005545">
    <property type="entry name" value="YCII"/>
</dbReference>
<dbReference type="Gene3D" id="3.30.70.1060">
    <property type="entry name" value="Dimeric alpha+beta barrel"/>
    <property type="match status" value="1"/>
</dbReference>